<keyword evidence="2" id="KW-1185">Reference proteome</keyword>
<dbReference type="Proteomes" id="UP000001514">
    <property type="component" value="Unassembled WGS sequence"/>
</dbReference>
<gene>
    <name evidence="1" type="ORF">SELMODRAFT_404607</name>
</gene>
<name>D8QVV3_SELML</name>
<sequence length="246" mass="27411">MAAHNHLYPKEHISEAREVADHAIVESQQLRQAAGGSMKQWTKRLNLNLVTERLHEDLEFKTHTMLISWIQAEKNHTNYKLYVGEINPKEQVGTAFYDQLSPWTETPCRLTTRGTRLKNKTNKDPATSVTLPSSWNRWMSRGKHLSMKQCTAGKRKETTEQTTPNSQCHTPITKNKQHKVVTTTNGQQSTAEESRKLVATSIRAAHPLSGCQKKNVDKGIHCAAAMAAKESGGPCSGIPTATIAMT</sequence>
<dbReference type="Gramene" id="EFJ36124">
    <property type="protein sequence ID" value="EFJ36124"/>
    <property type="gene ID" value="SELMODRAFT_404607"/>
</dbReference>
<protein>
    <submittedName>
        <fullName evidence="1">Uncharacterized protein</fullName>
    </submittedName>
</protein>
<dbReference type="KEGG" id="smo:SELMODRAFT_404607"/>
<dbReference type="HOGENOM" id="CLU_1130661_0_0_1"/>
<dbReference type="AlphaFoldDB" id="D8QVV3"/>
<evidence type="ECO:0000313" key="1">
    <source>
        <dbReference type="EMBL" id="EFJ36124.1"/>
    </source>
</evidence>
<accession>D8QVV3</accession>
<evidence type="ECO:0000313" key="2">
    <source>
        <dbReference type="Proteomes" id="UP000001514"/>
    </source>
</evidence>
<proteinExistence type="predicted"/>
<organism evidence="2">
    <name type="scientific">Selaginella moellendorffii</name>
    <name type="common">Spikemoss</name>
    <dbReference type="NCBI Taxonomy" id="88036"/>
    <lineage>
        <taxon>Eukaryota</taxon>
        <taxon>Viridiplantae</taxon>
        <taxon>Streptophyta</taxon>
        <taxon>Embryophyta</taxon>
        <taxon>Tracheophyta</taxon>
        <taxon>Lycopodiopsida</taxon>
        <taxon>Selaginellales</taxon>
        <taxon>Selaginellaceae</taxon>
        <taxon>Selaginella</taxon>
    </lineage>
</organism>
<reference evidence="1 2" key="1">
    <citation type="journal article" date="2011" name="Science">
        <title>The Selaginella genome identifies genetic changes associated with the evolution of vascular plants.</title>
        <authorList>
            <person name="Banks J.A."/>
            <person name="Nishiyama T."/>
            <person name="Hasebe M."/>
            <person name="Bowman J.L."/>
            <person name="Gribskov M."/>
            <person name="dePamphilis C."/>
            <person name="Albert V.A."/>
            <person name="Aono N."/>
            <person name="Aoyama T."/>
            <person name="Ambrose B.A."/>
            <person name="Ashton N.W."/>
            <person name="Axtell M.J."/>
            <person name="Barker E."/>
            <person name="Barker M.S."/>
            <person name="Bennetzen J.L."/>
            <person name="Bonawitz N.D."/>
            <person name="Chapple C."/>
            <person name="Cheng C."/>
            <person name="Correa L.G."/>
            <person name="Dacre M."/>
            <person name="DeBarry J."/>
            <person name="Dreyer I."/>
            <person name="Elias M."/>
            <person name="Engstrom E.M."/>
            <person name="Estelle M."/>
            <person name="Feng L."/>
            <person name="Finet C."/>
            <person name="Floyd S.K."/>
            <person name="Frommer W.B."/>
            <person name="Fujita T."/>
            <person name="Gramzow L."/>
            <person name="Gutensohn M."/>
            <person name="Harholt J."/>
            <person name="Hattori M."/>
            <person name="Heyl A."/>
            <person name="Hirai T."/>
            <person name="Hiwatashi Y."/>
            <person name="Ishikawa M."/>
            <person name="Iwata M."/>
            <person name="Karol K.G."/>
            <person name="Koehler B."/>
            <person name="Kolukisaoglu U."/>
            <person name="Kubo M."/>
            <person name="Kurata T."/>
            <person name="Lalonde S."/>
            <person name="Li K."/>
            <person name="Li Y."/>
            <person name="Litt A."/>
            <person name="Lyons E."/>
            <person name="Manning G."/>
            <person name="Maruyama T."/>
            <person name="Michael T.P."/>
            <person name="Mikami K."/>
            <person name="Miyazaki S."/>
            <person name="Morinaga S."/>
            <person name="Murata T."/>
            <person name="Mueller-Roeber B."/>
            <person name="Nelson D.R."/>
            <person name="Obara M."/>
            <person name="Oguri Y."/>
            <person name="Olmstead R.G."/>
            <person name="Onodera N."/>
            <person name="Petersen B.L."/>
            <person name="Pils B."/>
            <person name="Prigge M."/>
            <person name="Rensing S.A."/>
            <person name="Riano-Pachon D.M."/>
            <person name="Roberts A.W."/>
            <person name="Sato Y."/>
            <person name="Scheller H.V."/>
            <person name="Schulz B."/>
            <person name="Schulz C."/>
            <person name="Shakirov E.V."/>
            <person name="Shibagaki N."/>
            <person name="Shinohara N."/>
            <person name="Shippen D.E."/>
            <person name="Soerensen I."/>
            <person name="Sotooka R."/>
            <person name="Sugimoto N."/>
            <person name="Sugita M."/>
            <person name="Sumikawa N."/>
            <person name="Tanurdzic M."/>
            <person name="Theissen G."/>
            <person name="Ulvskov P."/>
            <person name="Wakazuki S."/>
            <person name="Weng J.K."/>
            <person name="Willats W.W."/>
            <person name="Wipf D."/>
            <person name="Wolf P.G."/>
            <person name="Yang L."/>
            <person name="Zimmer A.D."/>
            <person name="Zhu Q."/>
            <person name="Mitros T."/>
            <person name="Hellsten U."/>
            <person name="Loque D."/>
            <person name="Otillar R."/>
            <person name="Salamov A."/>
            <person name="Schmutz J."/>
            <person name="Shapiro H."/>
            <person name="Lindquist E."/>
            <person name="Lucas S."/>
            <person name="Rokhsar D."/>
            <person name="Grigoriev I.V."/>
        </authorList>
    </citation>
    <scope>NUCLEOTIDE SEQUENCE [LARGE SCALE GENOMIC DNA]</scope>
</reference>
<dbReference type="EMBL" id="GL377567">
    <property type="protein sequence ID" value="EFJ36124.1"/>
    <property type="molecule type" value="Genomic_DNA"/>
</dbReference>
<dbReference type="InParanoid" id="D8QVV3"/>